<dbReference type="EC" id="4.1.99.12" evidence="4"/>
<comment type="similarity">
    <text evidence="4">Belongs to the DHBP synthase family.</text>
</comment>
<evidence type="ECO:0000256" key="2">
    <source>
        <dbReference type="ARBA" id="ARBA00022619"/>
    </source>
</evidence>
<dbReference type="UniPathway" id="UPA00275">
    <property type="reaction ID" value="UER00399"/>
</dbReference>
<proteinExistence type="inferred from homology"/>
<dbReference type="Pfam" id="PF00926">
    <property type="entry name" value="DHBP_synthase"/>
    <property type="match status" value="1"/>
</dbReference>
<feature type="compositionally biased region" description="Low complexity" evidence="5">
    <location>
        <begin position="218"/>
        <end position="238"/>
    </location>
</feature>
<evidence type="ECO:0000256" key="3">
    <source>
        <dbReference type="ARBA" id="ARBA00022723"/>
    </source>
</evidence>
<evidence type="ECO:0000256" key="1">
    <source>
        <dbReference type="ARBA" id="ARBA00004904"/>
    </source>
</evidence>
<organism evidence="6">
    <name type="scientific">Pyrodinium bahamense</name>
    <dbReference type="NCBI Taxonomy" id="73915"/>
    <lineage>
        <taxon>Eukaryota</taxon>
        <taxon>Sar</taxon>
        <taxon>Alveolata</taxon>
        <taxon>Dinophyceae</taxon>
        <taxon>Gonyaulacales</taxon>
        <taxon>Pyrocystaceae</taxon>
        <taxon>Pyrodinium</taxon>
    </lineage>
</organism>
<dbReference type="InterPro" id="IPR000422">
    <property type="entry name" value="DHBP_synthase_RibB"/>
</dbReference>
<dbReference type="PANTHER" id="PTHR21327:SF18">
    <property type="entry name" value="3,4-DIHYDROXY-2-BUTANONE 4-PHOSPHATE SYNTHASE"/>
    <property type="match status" value="1"/>
</dbReference>
<comment type="pathway">
    <text evidence="1 4">Cofactor biosynthesis; riboflavin biosynthesis; 2-hydroxy-3-oxobutyl phosphate from D-ribulose 5-phosphate: step 1/1.</text>
</comment>
<keyword evidence="4" id="KW-0460">Magnesium</keyword>
<comment type="subunit">
    <text evidence="4">Homodimer.</text>
</comment>
<feature type="region of interest" description="Disordered" evidence="5">
    <location>
        <begin position="218"/>
        <end position="252"/>
    </location>
</feature>
<comment type="function">
    <text evidence="4">Catalyzes the conversion of D-ribulose 5-phosphate to formate and 3,4-dihydroxy-2-butanone 4-phosphate.</text>
</comment>
<keyword evidence="3 4" id="KW-0479">Metal-binding</keyword>
<keyword evidence="2 4" id="KW-0686">Riboflavin biosynthesis</keyword>
<comment type="cofactor">
    <cofactor evidence="4">
        <name>Mg(2+)</name>
        <dbReference type="ChEBI" id="CHEBI:18420"/>
    </cofactor>
    <cofactor evidence="4">
        <name>Mn(2+)</name>
        <dbReference type="ChEBI" id="CHEBI:29035"/>
    </cofactor>
    <text evidence="4">Binds 2 divalent metal cations per subunit. Magnesium or manganese.</text>
</comment>
<dbReference type="GO" id="GO:0046872">
    <property type="term" value="F:metal ion binding"/>
    <property type="evidence" value="ECO:0007669"/>
    <property type="project" value="UniProtKB-KW"/>
</dbReference>
<dbReference type="GO" id="GO:0005829">
    <property type="term" value="C:cytosol"/>
    <property type="evidence" value="ECO:0007669"/>
    <property type="project" value="TreeGrafter"/>
</dbReference>
<name>A0A7S0FG71_9DINO</name>
<sequence>MPWASVEEAIATFQRGEFVMVMDSDDREDECDLVLAAERVTAEQMAFAIRYTTGIVCVVADQARLEHFGLHPATGRNTDANSTNFYVSTDYLPGTSTGVSAADRAATARALCDLSLPAEAFSKPGHLFPLCARPGGVLERPGHTESTFDLCRLSGTTHVGVLAELMHDNGTMFRRDDALEFGRKHGIPVITVPQLIGYRRQHALAAAPVVPSAAAASPVAAAPTAASAGAEPPAQAPAERAELGSGQPASRL</sequence>
<keyword evidence="4" id="KW-0456">Lyase</keyword>
<comment type="catalytic activity">
    <reaction evidence="4">
        <text>D-ribulose 5-phosphate = (2S)-2-hydroxy-3-oxobutyl phosphate + formate + H(+)</text>
        <dbReference type="Rhea" id="RHEA:18457"/>
        <dbReference type="ChEBI" id="CHEBI:15378"/>
        <dbReference type="ChEBI" id="CHEBI:15740"/>
        <dbReference type="ChEBI" id="CHEBI:58121"/>
        <dbReference type="ChEBI" id="CHEBI:58830"/>
        <dbReference type="EC" id="4.1.99.12"/>
    </reaction>
</comment>
<dbReference type="NCBIfam" id="TIGR00506">
    <property type="entry name" value="ribB"/>
    <property type="match status" value="1"/>
</dbReference>
<evidence type="ECO:0000313" key="6">
    <source>
        <dbReference type="EMBL" id="CAD8356840.1"/>
    </source>
</evidence>
<dbReference type="SUPFAM" id="SSF55821">
    <property type="entry name" value="YrdC/RibB"/>
    <property type="match status" value="1"/>
</dbReference>
<dbReference type="InterPro" id="IPR017945">
    <property type="entry name" value="DHBP_synth_RibB-like_a/b_dom"/>
</dbReference>
<dbReference type="GO" id="GO:0008686">
    <property type="term" value="F:3,4-dihydroxy-2-butanone-4-phosphate synthase activity"/>
    <property type="evidence" value="ECO:0007669"/>
    <property type="project" value="UniProtKB-EC"/>
</dbReference>
<gene>
    <name evidence="6" type="ORF">PBAH0796_LOCUS12207</name>
</gene>
<dbReference type="AlphaFoldDB" id="A0A7S0FG71"/>
<evidence type="ECO:0000256" key="5">
    <source>
        <dbReference type="SAM" id="MobiDB-lite"/>
    </source>
</evidence>
<accession>A0A7S0FG71</accession>
<evidence type="ECO:0000256" key="4">
    <source>
        <dbReference type="RuleBase" id="RU003843"/>
    </source>
</evidence>
<dbReference type="EMBL" id="HBEG01020147">
    <property type="protein sequence ID" value="CAD8356840.1"/>
    <property type="molecule type" value="Transcribed_RNA"/>
</dbReference>
<reference evidence="6" key="1">
    <citation type="submission" date="2021-01" db="EMBL/GenBank/DDBJ databases">
        <authorList>
            <person name="Corre E."/>
            <person name="Pelletier E."/>
            <person name="Niang G."/>
            <person name="Scheremetjew M."/>
            <person name="Finn R."/>
            <person name="Kale V."/>
            <person name="Holt S."/>
            <person name="Cochrane G."/>
            <person name="Meng A."/>
            <person name="Brown T."/>
            <person name="Cohen L."/>
        </authorList>
    </citation>
    <scope>NUCLEOTIDE SEQUENCE</scope>
    <source>
        <strain evidence="6">Pbaha01</strain>
    </source>
</reference>
<keyword evidence="4" id="KW-0464">Manganese</keyword>
<protein>
    <recommendedName>
        <fullName evidence="4">3,4-dihydroxy-2-butanone 4-phosphate synthase</fullName>
        <shortName evidence="4">DHBP synthase</shortName>
        <ecNumber evidence="4">4.1.99.12</ecNumber>
    </recommendedName>
</protein>
<dbReference type="Gene3D" id="3.90.870.10">
    <property type="entry name" value="DHBP synthase"/>
    <property type="match status" value="1"/>
</dbReference>
<dbReference type="GO" id="GO:0009231">
    <property type="term" value="P:riboflavin biosynthetic process"/>
    <property type="evidence" value="ECO:0007669"/>
    <property type="project" value="UniProtKB-UniPathway"/>
</dbReference>
<dbReference type="PANTHER" id="PTHR21327">
    <property type="entry name" value="GTP CYCLOHYDROLASE II-RELATED"/>
    <property type="match status" value="1"/>
</dbReference>